<proteinExistence type="inferred from homology"/>
<comment type="caution">
    <text evidence="3">The sequence shown here is derived from an EMBL/GenBank/DDBJ whole genome shotgun (WGS) entry which is preliminary data.</text>
</comment>
<dbReference type="PANTHER" id="PTHR21366">
    <property type="entry name" value="GLYOXALASE FAMILY PROTEIN"/>
    <property type="match status" value="1"/>
</dbReference>
<reference evidence="3" key="1">
    <citation type="submission" date="2023-08" db="EMBL/GenBank/DDBJ databases">
        <title>Black Yeasts Isolated from many extreme environments.</title>
        <authorList>
            <person name="Coleine C."/>
            <person name="Stajich J.E."/>
            <person name="Selbmann L."/>
        </authorList>
    </citation>
    <scope>NUCLEOTIDE SEQUENCE</scope>
    <source>
        <strain evidence="3">CCFEE 5401</strain>
    </source>
</reference>
<dbReference type="Proteomes" id="UP001310890">
    <property type="component" value="Unassembled WGS sequence"/>
</dbReference>
<evidence type="ECO:0000313" key="3">
    <source>
        <dbReference type="EMBL" id="KAK5113091.1"/>
    </source>
</evidence>
<dbReference type="InterPro" id="IPR050383">
    <property type="entry name" value="GlyoxalaseI/FosfomycinResist"/>
</dbReference>
<comment type="similarity">
    <text evidence="1">Belongs to the glyoxalase I family.</text>
</comment>
<evidence type="ECO:0000256" key="1">
    <source>
        <dbReference type="ARBA" id="ARBA00010363"/>
    </source>
</evidence>
<sequence>MASFAVKALDHVVITCRSIPKTVDFYTKRLGMKHETFKSGGVERHALSFGIQKLNLHQSGREFEPKASFVQPGSADLCFITDHSIEKVHEALIGAGLEILEGGKVVERTGAVGRLRSVYVRDPDGNLVE</sequence>
<dbReference type="PANTHER" id="PTHR21366:SF14">
    <property type="entry name" value="GLYOXALASE DOMAIN-CONTAINING PROTEIN 5"/>
    <property type="match status" value="1"/>
</dbReference>
<dbReference type="SUPFAM" id="SSF54593">
    <property type="entry name" value="Glyoxalase/Bleomycin resistance protein/Dihydroxybiphenyl dioxygenase"/>
    <property type="match status" value="1"/>
</dbReference>
<organism evidence="3 4">
    <name type="scientific">Meristemomyces frigidus</name>
    <dbReference type="NCBI Taxonomy" id="1508187"/>
    <lineage>
        <taxon>Eukaryota</taxon>
        <taxon>Fungi</taxon>
        <taxon>Dikarya</taxon>
        <taxon>Ascomycota</taxon>
        <taxon>Pezizomycotina</taxon>
        <taxon>Dothideomycetes</taxon>
        <taxon>Dothideomycetidae</taxon>
        <taxon>Mycosphaerellales</taxon>
        <taxon>Teratosphaeriaceae</taxon>
        <taxon>Meristemomyces</taxon>
    </lineage>
</organism>
<dbReference type="Gene3D" id="3.10.180.10">
    <property type="entry name" value="2,3-Dihydroxybiphenyl 1,2-Dioxygenase, domain 1"/>
    <property type="match status" value="1"/>
</dbReference>
<name>A0AAN7TFB0_9PEZI</name>
<evidence type="ECO:0000313" key="4">
    <source>
        <dbReference type="Proteomes" id="UP001310890"/>
    </source>
</evidence>
<dbReference type="AlphaFoldDB" id="A0AAN7TFB0"/>
<dbReference type="CDD" id="cd07253">
    <property type="entry name" value="GLOD5"/>
    <property type="match status" value="1"/>
</dbReference>
<dbReference type="InterPro" id="IPR037523">
    <property type="entry name" value="VOC_core"/>
</dbReference>
<accession>A0AAN7TFB0</accession>
<dbReference type="InterPro" id="IPR029068">
    <property type="entry name" value="Glyas_Bleomycin-R_OHBP_Dase"/>
</dbReference>
<dbReference type="PROSITE" id="PS51819">
    <property type="entry name" value="VOC"/>
    <property type="match status" value="1"/>
</dbReference>
<evidence type="ECO:0000259" key="2">
    <source>
        <dbReference type="PROSITE" id="PS51819"/>
    </source>
</evidence>
<protein>
    <recommendedName>
        <fullName evidence="2">VOC domain-containing protein</fullName>
    </recommendedName>
</protein>
<dbReference type="Pfam" id="PF00903">
    <property type="entry name" value="Glyoxalase"/>
    <property type="match status" value="1"/>
</dbReference>
<gene>
    <name evidence="3" type="ORF">LTR62_003670</name>
</gene>
<dbReference type="EMBL" id="JAVRRL010000026">
    <property type="protein sequence ID" value="KAK5113091.1"/>
    <property type="molecule type" value="Genomic_DNA"/>
</dbReference>
<feature type="domain" description="VOC" evidence="2">
    <location>
        <begin position="8"/>
        <end position="129"/>
    </location>
</feature>
<dbReference type="InterPro" id="IPR004360">
    <property type="entry name" value="Glyas_Fos-R_dOase_dom"/>
</dbReference>